<comment type="similarity">
    <text evidence="3 6">Belongs to the MoeA family.</text>
</comment>
<keyword evidence="6" id="KW-0500">Molybdenum</keyword>
<dbReference type="Gene3D" id="3.90.105.10">
    <property type="entry name" value="Molybdopterin biosynthesis moea protein, domain 2"/>
    <property type="match status" value="1"/>
</dbReference>
<organism evidence="8 9">
    <name type="scientific">Leptospira semungkisensis</name>
    <dbReference type="NCBI Taxonomy" id="2484985"/>
    <lineage>
        <taxon>Bacteria</taxon>
        <taxon>Pseudomonadati</taxon>
        <taxon>Spirochaetota</taxon>
        <taxon>Spirochaetia</taxon>
        <taxon>Leptospirales</taxon>
        <taxon>Leptospiraceae</taxon>
        <taxon>Leptospira</taxon>
    </lineage>
</organism>
<dbReference type="Proteomes" id="UP000297453">
    <property type="component" value="Unassembled WGS sequence"/>
</dbReference>
<dbReference type="Gene3D" id="2.170.190.11">
    <property type="entry name" value="Molybdopterin biosynthesis moea protein, domain 3"/>
    <property type="match status" value="1"/>
</dbReference>
<dbReference type="PROSITE" id="PS01079">
    <property type="entry name" value="MOCF_BIOSYNTHESIS_2"/>
    <property type="match status" value="1"/>
</dbReference>
<evidence type="ECO:0000256" key="3">
    <source>
        <dbReference type="ARBA" id="ARBA00010763"/>
    </source>
</evidence>
<dbReference type="InterPro" id="IPR036688">
    <property type="entry name" value="MoeA_C_domain_IV_sf"/>
</dbReference>
<dbReference type="Gene3D" id="3.40.980.10">
    <property type="entry name" value="MoaB/Mog-like domain"/>
    <property type="match status" value="1"/>
</dbReference>
<dbReference type="GO" id="GO:0006777">
    <property type="term" value="P:Mo-molybdopterin cofactor biosynthetic process"/>
    <property type="evidence" value="ECO:0007669"/>
    <property type="project" value="UniProtKB-UniRule"/>
</dbReference>
<dbReference type="PANTHER" id="PTHR10192">
    <property type="entry name" value="MOLYBDOPTERIN BIOSYNTHESIS PROTEIN"/>
    <property type="match status" value="1"/>
</dbReference>
<comment type="pathway">
    <text evidence="2 6">Cofactor biosynthesis; molybdopterin biosynthesis.</text>
</comment>
<protein>
    <recommendedName>
        <fullName evidence="6">Molybdopterin molybdenumtransferase</fullName>
        <ecNumber evidence="6">2.10.1.1</ecNumber>
    </recommendedName>
</protein>
<dbReference type="SMART" id="SM00852">
    <property type="entry name" value="MoCF_biosynth"/>
    <property type="match status" value="1"/>
</dbReference>
<dbReference type="PANTHER" id="PTHR10192:SF5">
    <property type="entry name" value="GEPHYRIN"/>
    <property type="match status" value="1"/>
</dbReference>
<dbReference type="EMBL" id="RQEP01000005">
    <property type="protein sequence ID" value="TGK07304.1"/>
    <property type="molecule type" value="Genomic_DNA"/>
</dbReference>
<evidence type="ECO:0000256" key="4">
    <source>
        <dbReference type="ARBA" id="ARBA00023150"/>
    </source>
</evidence>
<keyword evidence="4 6" id="KW-0501">Molybdenum cofactor biosynthesis</keyword>
<dbReference type="SUPFAM" id="SSF63867">
    <property type="entry name" value="MoeA C-terminal domain-like"/>
    <property type="match status" value="1"/>
</dbReference>
<dbReference type="Gene3D" id="2.40.340.10">
    <property type="entry name" value="MoeA, C-terminal, domain IV"/>
    <property type="match status" value="1"/>
</dbReference>
<sequence length="398" mass="44245">MISSQEAIKLIESSAAKSEIISVPLEHSSGKVLREKILADRDYPPFNRATMDGFALRSQGFSKERIYSYERELHAGESFSLKEGEEAIRIMTGAPVPSGFDLVIKVEDSVDQGISEGKKQVRFETDKTSSFANIAIQGEDLKTGEEILLEGTEINTAIFSLLASLGRSQVQISKLPKVRIISTGNEIVGIEEIPKPWQIRDSNSYSIRSLLQKYGIVPESIVRVGDDISLLENAVQQGLDSDILILSGGVSMGNLDLVPKVLQSKGVQEIFHKVRIKPGKPVWFGMKGKQAVFGLPGNPFSVQVCFRIFVESYIRKFLCLPTESPLLLPFLGERKKKNQLTEFFPVRLERKQTTVLTENKTNGSGDIRAGIFSDGLAVQFSDKEKIQDGELLEFYPWN</sequence>
<evidence type="ECO:0000256" key="5">
    <source>
        <dbReference type="ARBA" id="ARBA00047317"/>
    </source>
</evidence>
<keyword evidence="6 8" id="KW-0808">Transferase</keyword>
<dbReference type="InterPro" id="IPR036135">
    <property type="entry name" value="MoeA_linker/N_sf"/>
</dbReference>
<reference evidence="8" key="1">
    <citation type="journal article" date="2019" name="PLoS Negl. Trop. Dis.">
        <title>Revisiting the worldwide diversity of Leptospira species in the environment.</title>
        <authorList>
            <person name="Vincent A.T."/>
            <person name="Schiettekatte O."/>
            <person name="Bourhy P."/>
            <person name="Veyrier F.J."/>
            <person name="Picardeau M."/>
        </authorList>
    </citation>
    <scope>NUCLEOTIDE SEQUENCE [LARGE SCALE GENOMIC DNA]</scope>
    <source>
        <strain evidence="8">SSS9</strain>
    </source>
</reference>
<dbReference type="NCBIfam" id="TIGR00177">
    <property type="entry name" value="molyb_syn"/>
    <property type="match status" value="1"/>
</dbReference>
<dbReference type="InterPro" id="IPR008284">
    <property type="entry name" value="MoCF_biosynth_CS"/>
</dbReference>
<dbReference type="InterPro" id="IPR001453">
    <property type="entry name" value="MoaB/Mog_dom"/>
</dbReference>
<keyword evidence="6" id="KW-0479">Metal-binding</keyword>
<dbReference type="InterPro" id="IPR005110">
    <property type="entry name" value="MoeA_linker/N"/>
</dbReference>
<dbReference type="EC" id="2.10.1.1" evidence="6"/>
<evidence type="ECO:0000313" key="9">
    <source>
        <dbReference type="Proteomes" id="UP000297453"/>
    </source>
</evidence>
<dbReference type="GO" id="GO:0046872">
    <property type="term" value="F:metal ion binding"/>
    <property type="evidence" value="ECO:0007669"/>
    <property type="project" value="UniProtKB-UniRule"/>
</dbReference>
<evidence type="ECO:0000256" key="1">
    <source>
        <dbReference type="ARBA" id="ARBA00002901"/>
    </source>
</evidence>
<gene>
    <name evidence="8" type="ORF">EHO59_04130</name>
</gene>
<feature type="domain" description="MoaB/Mog" evidence="7">
    <location>
        <begin position="179"/>
        <end position="316"/>
    </location>
</feature>
<accession>A0A4R9G6Z6</accession>
<proteinExistence type="inferred from homology"/>
<dbReference type="SUPFAM" id="SSF53218">
    <property type="entry name" value="Molybdenum cofactor biosynthesis proteins"/>
    <property type="match status" value="1"/>
</dbReference>
<evidence type="ECO:0000256" key="2">
    <source>
        <dbReference type="ARBA" id="ARBA00005046"/>
    </source>
</evidence>
<comment type="cofactor">
    <cofactor evidence="6">
        <name>Mg(2+)</name>
        <dbReference type="ChEBI" id="CHEBI:18420"/>
    </cofactor>
</comment>
<keyword evidence="6" id="KW-0460">Magnesium</keyword>
<dbReference type="Pfam" id="PF03454">
    <property type="entry name" value="MoeA_C"/>
    <property type="match status" value="1"/>
</dbReference>
<dbReference type="Pfam" id="PF03453">
    <property type="entry name" value="MoeA_N"/>
    <property type="match status" value="1"/>
</dbReference>
<dbReference type="OrthoDB" id="9804758at2"/>
<comment type="caution">
    <text evidence="8">The sequence shown here is derived from an EMBL/GenBank/DDBJ whole genome shotgun (WGS) entry which is preliminary data.</text>
</comment>
<evidence type="ECO:0000313" key="8">
    <source>
        <dbReference type="EMBL" id="TGK07304.1"/>
    </source>
</evidence>
<keyword evidence="9" id="KW-1185">Reference proteome</keyword>
<comment type="catalytic activity">
    <reaction evidence="5">
        <text>adenylyl-molybdopterin + molybdate = Mo-molybdopterin + AMP + H(+)</text>
        <dbReference type="Rhea" id="RHEA:35047"/>
        <dbReference type="ChEBI" id="CHEBI:15378"/>
        <dbReference type="ChEBI" id="CHEBI:36264"/>
        <dbReference type="ChEBI" id="CHEBI:62727"/>
        <dbReference type="ChEBI" id="CHEBI:71302"/>
        <dbReference type="ChEBI" id="CHEBI:456215"/>
        <dbReference type="EC" id="2.10.1.1"/>
    </reaction>
</comment>
<name>A0A4R9G6Z6_9LEPT</name>
<dbReference type="RefSeq" id="WP_135585020.1">
    <property type="nucleotide sequence ID" value="NZ_RQEP01000005.1"/>
</dbReference>
<dbReference type="InterPro" id="IPR038987">
    <property type="entry name" value="MoeA-like"/>
</dbReference>
<dbReference type="CDD" id="cd00887">
    <property type="entry name" value="MoeA"/>
    <property type="match status" value="1"/>
</dbReference>
<dbReference type="GO" id="GO:0061599">
    <property type="term" value="F:molybdopterin molybdotransferase activity"/>
    <property type="evidence" value="ECO:0007669"/>
    <property type="project" value="UniProtKB-UniRule"/>
</dbReference>
<dbReference type="InterPro" id="IPR005111">
    <property type="entry name" value="MoeA_C_domain_IV"/>
</dbReference>
<dbReference type="UniPathway" id="UPA00344"/>
<dbReference type="SUPFAM" id="SSF63882">
    <property type="entry name" value="MoeA N-terminal region -like"/>
    <property type="match status" value="1"/>
</dbReference>
<dbReference type="InterPro" id="IPR036425">
    <property type="entry name" value="MoaB/Mog-like_dom_sf"/>
</dbReference>
<evidence type="ECO:0000256" key="6">
    <source>
        <dbReference type="RuleBase" id="RU365090"/>
    </source>
</evidence>
<dbReference type="AlphaFoldDB" id="A0A4R9G6Z6"/>
<evidence type="ECO:0000259" key="7">
    <source>
        <dbReference type="SMART" id="SM00852"/>
    </source>
</evidence>
<comment type="function">
    <text evidence="1 6">Catalyzes the insertion of molybdate into adenylated molybdopterin with the concomitant release of AMP.</text>
</comment>
<dbReference type="GO" id="GO:0005829">
    <property type="term" value="C:cytosol"/>
    <property type="evidence" value="ECO:0007669"/>
    <property type="project" value="TreeGrafter"/>
</dbReference>
<dbReference type="Pfam" id="PF00994">
    <property type="entry name" value="MoCF_biosynth"/>
    <property type="match status" value="1"/>
</dbReference>